<dbReference type="PANTHER" id="PTHR47505">
    <property type="entry name" value="DNA UTILIZATION PROTEIN YHGH"/>
    <property type="match status" value="1"/>
</dbReference>
<reference evidence="5" key="2">
    <citation type="journal article" date="2024" name="Nature">
        <title>Anoxygenic phototroph of the Chloroflexota uses a type I reaction centre.</title>
        <authorList>
            <person name="Tsuji J.M."/>
            <person name="Shaw N.A."/>
            <person name="Nagashima S."/>
            <person name="Venkiteswaran J.J."/>
            <person name="Schiff S.L."/>
            <person name="Watanabe T."/>
            <person name="Fukui M."/>
            <person name="Hanada S."/>
            <person name="Tank M."/>
            <person name="Neufeld J.D."/>
        </authorList>
    </citation>
    <scope>NUCLEOTIDE SEQUENCE</scope>
    <source>
        <strain evidence="5">L227-S17</strain>
    </source>
</reference>
<dbReference type="InterPro" id="IPR000836">
    <property type="entry name" value="PRTase_dom"/>
</dbReference>
<organism evidence="4 6">
    <name type="scientific">Candidatus Chlorohelix allophototropha</name>
    <dbReference type="NCBI Taxonomy" id="3003348"/>
    <lineage>
        <taxon>Bacteria</taxon>
        <taxon>Bacillati</taxon>
        <taxon>Chloroflexota</taxon>
        <taxon>Chloroflexia</taxon>
        <taxon>Candidatus Chloroheliales</taxon>
        <taxon>Candidatus Chloroheliaceae</taxon>
        <taxon>Candidatus Chlorohelix</taxon>
    </lineage>
</organism>
<evidence type="ECO:0000313" key="6">
    <source>
        <dbReference type="Proteomes" id="UP000521676"/>
    </source>
</evidence>
<dbReference type="Pfam" id="PF00156">
    <property type="entry name" value="Pribosyltran"/>
    <property type="match status" value="1"/>
</dbReference>
<dbReference type="CDD" id="cd06223">
    <property type="entry name" value="PRTases_typeI"/>
    <property type="match status" value="1"/>
</dbReference>
<evidence type="ECO:0000256" key="1">
    <source>
        <dbReference type="ARBA" id="ARBA00008007"/>
    </source>
</evidence>
<sequence length="231" mass="25291">MKLTGILVDFFFPPRCLVCGKLGQWLHPDCRKSLPYISQPYCPVCGAPLNGSRCYSALCNMPSRYLDAAGSVFMHTGTIRQSVLKLKYRGVRALAGVLGAEMAVVINRQGWQDSDLLVPVPLHSTHLRKRGYNQAGLLAQSIRVVCKLKLDEMHLVRVRQTRSQVGLGLYERAENVANAFEWRGASLAGKNILLVDDVCTTGATLNACGTVLKGAGANLVRAITLTREVKH</sequence>
<evidence type="ECO:0000259" key="2">
    <source>
        <dbReference type="Pfam" id="PF00156"/>
    </source>
</evidence>
<dbReference type="EMBL" id="CP128400">
    <property type="protein sequence ID" value="WJW68027.1"/>
    <property type="molecule type" value="Genomic_DNA"/>
</dbReference>
<feature type="domain" description="Double zinc ribbon" evidence="3">
    <location>
        <begin position="7"/>
        <end position="52"/>
    </location>
</feature>
<dbReference type="Proteomes" id="UP001431572">
    <property type="component" value="Chromosome 2"/>
</dbReference>
<dbReference type="RefSeq" id="WP_341469931.1">
    <property type="nucleotide sequence ID" value="NZ_CP128400.1"/>
</dbReference>
<dbReference type="InterPro" id="IPR044005">
    <property type="entry name" value="DZR_2"/>
</dbReference>
<evidence type="ECO:0000259" key="3">
    <source>
        <dbReference type="Pfam" id="PF18912"/>
    </source>
</evidence>
<dbReference type="Proteomes" id="UP000521676">
    <property type="component" value="Unassembled WGS sequence"/>
</dbReference>
<comment type="similarity">
    <text evidence="1">Belongs to the ComF/GntX family.</text>
</comment>
<dbReference type="InterPro" id="IPR029057">
    <property type="entry name" value="PRTase-like"/>
</dbReference>
<evidence type="ECO:0000313" key="7">
    <source>
        <dbReference type="Proteomes" id="UP001431572"/>
    </source>
</evidence>
<accession>A0A8T7M7T5</accession>
<feature type="domain" description="Phosphoribosyltransferase" evidence="2">
    <location>
        <begin position="130"/>
        <end position="226"/>
    </location>
</feature>
<dbReference type="SUPFAM" id="SSF53271">
    <property type="entry name" value="PRTase-like"/>
    <property type="match status" value="1"/>
</dbReference>
<dbReference type="InterPro" id="IPR051910">
    <property type="entry name" value="ComF/GntX_DNA_util-trans"/>
</dbReference>
<dbReference type="EMBL" id="JACATZ010000003">
    <property type="protein sequence ID" value="NWJ48086.1"/>
    <property type="molecule type" value="Genomic_DNA"/>
</dbReference>
<dbReference type="PANTHER" id="PTHR47505:SF1">
    <property type="entry name" value="DNA UTILIZATION PROTEIN YHGH"/>
    <property type="match status" value="1"/>
</dbReference>
<reference evidence="4 6" key="1">
    <citation type="submission" date="2020-06" db="EMBL/GenBank/DDBJ databases">
        <title>Anoxygenic phototrophic Chloroflexota member uses a Type I reaction center.</title>
        <authorList>
            <person name="Tsuji J.M."/>
            <person name="Shaw N.A."/>
            <person name="Nagashima S."/>
            <person name="Venkiteswaran J."/>
            <person name="Schiff S.L."/>
            <person name="Hanada S."/>
            <person name="Tank M."/>
            <person name="Neufeld J.D."/>
        </authorList>
    </citation>
    <scope>NUCLEOTIDE SEQUENCE [LARGE SCALE GENOMIC DNA]</scope>
    <source>
        <strain evidence="4">L227-S17</strain>
    </source>
</reference>
<proteinExistence type="inferred from homology"/>
<evidence type="ECO:0000313" key="4">
    <source>
        <dbReference type="EMBL" id="NWJ48086.1"/>
    </source>
</evidence>
<protein>
    <submittedName>
        <fullName evidence="4">ComF family protein</fullName>
    </submittedName>
</protein>
<dbReference type="AlphaFoldDB" id="A0A8T7M7T5"/>
<gene>
    <name evidence="4" type="ORF">HXX08_19700</name>
    <name evidence="5" type="ORF">OZ401_003622</name>
</gene>
<dbReference type="Pfam" id="PF18912">
    <property type="entry name" value="DZR_2"/>
    <property type="match status" value="1"/>
</dbReference>
<keyword evidence="7" id="KW-1185">Reference proteome</keyword>
<name>A0A8T7M7T5_9CHLR</name>
<dbReference type="Gene3D" id="3.40.50.2020">
    <property type="match status" value="1"/>
</dbReference>
<evidence type="ECO:0000313" key="5">
    <source>
        <dbReference type="EMBL" id="WJW68027.1"/>
    </source>
</evidence>